<evidence type="ECO:0000256" key="1">
    <source>
        <dbReference type="ARBA" id="ARBA00004477"/>
    </source>
</evidence>
<evidence type="ECO:0000256" key="6">
    <source>
        <dbReference type="ARBA" id="ARBA00023294"/>
    </source>
</evidence>
<keyword evidence="2" id="KW-0813">Transport</keyword>
<keyword evidence="3 9" id="KW-0812">Transmembrane</keyword>
<protein>
    <recommendedName>
        <fullName evidence="12">Protein PIN-LIKES 7</fullName>
    </recommendedName>
</protein>
<name>A0A8J5H527_ZINOF</name>
<dbReference type="AlphaFoldDB" id="A0A8J5H527"/>
<comment type="similarity">
    <text evidence="8">Belongs to the auxin efflux carrier (TC 2.A.69.2) family.</text>
</comment>
<evidence type="ECO:0000313" key="11">
    <source>
        <dbReference type="Proteomes" id="UP000734854"/>
    </source>
</evidence>
<keyword evidence="6" id="KW-0927">Auxin signaling pathway</keyword>
<dbReference type="Proteomes" id="UP000734854">
    <property type="component" value="Unassembled WGS sequence"/>
</dbReference>
<comment type="caution">
    <text evidence="10">The sequence shown here is derived from an EMBL/GenBank/DDBJ whole genome shotgun (WGS) entry which is preliminary data.</text>
</comment>
<evidence type="ECO:0008006" key="12">
    <source>
        <dbReference type="Google" id="ProtNLM"/>
    </source>
</evidence>
<comment type="function">
    <text evidence="7">Involved in cellular auxin homeostasis by regulating auxin metabolism. Regulates intracellular auxin accumulation at the endoplasmic reticulum and thus auxin availability for nuclear auxin signaling.</text>
</comment>
<evidence type="ECO:0000256" key="5">
    <source>
        <dbReference type="ARBA" id="ARBA00023136"/>
    </source>
</evidence>
<dbReference type="GO" id="GO:0009734">
    <property type="term" value="P:auxin-activated signaling pathway"/>
    <property type="evidence" value="ECO:0007669"/>
    <property type="project" value="UniProtKB-KW"/>
</dbReference>
<evidence type="ECO:0000256" key="3">
    <source>
        <dbReference type="ARBA" id="ARBA00022692"/>
    </source>
</evidence>
<sequence>MKRRPALSANIQRQQVVLPPTNSHPTPAEAAIAAQTARGGASLLFVAARRRATRASIAVGEEGVYLQSWPSKVCVDFRGWRNKMGLWSLFLVASAPIMQVLLIGLLGAYLASGYSNTLHATARKDMNKIVFTAFTPSLMFASLSKTVTLQEIISWWFMPVNLGIIFLIGGILGWIVAKILKPLRHLEGLVMATCSSGNLGNLMLIIIPAVCSEKGNPFGDQAMCSARGLSYVSFSMALGGFYIWTYTYGLIKKDGKVFHGNQSEPHRFTSNEANAMKEGGQGVSTTQNILPVTAKSEEEVAETQLGTPLLNSGSVPDKGMNIWNKMKESLHNLVEELLAPPTLAAIIGFIVGAVPWLKSLFVGSSAPLKVVQDSIKLLGDGTIPCITLILGGNLTRGIRKSSIKPMVIFAIVCVRYVILPSIGIAIVQAAYELGFVTYDPLYRYVLMIQFTLPPAMNIATMNQLFDVGQEESSVIFLWTYLIAAIALTFWSAVFMWILS</sequence>
<keyword evidence="4 9" id="KW-1133">Transmembrane helix</keyword>
<feature type="transmembrane region" description="Helical" evidence="9">
    <location>
        <begin position="441"/>
        <end position="462"/>
    </location>
</feature>
<feature type="transmembrane region" description="Helical" evidence="9">
    <location>
        <begin position="407"/>
        <end position="429"/>
    </location>
</feature>
<organism evidence="10 11">
    <name type="scientific">Zingiber officinale</name>
    <name type="common">Ginger</name>
    <name type="synonym">Amomum zingiber</name>
    <dbReference type="NCBI Taxonomy" id="94328"/>
    <lineage>
        <taxon>Eukaryota</taxon>
        <taxon>Viridiplantae</taxon>
        <taxon>Streptophyta</taxon>
        <taxon>Embryophyta</taxon>
        <taxon>Tracheophyta</taxon>
        <taxon>Spermatophyta</taxon>
        <taxon>Magnoliopsida</taxon>
        <taxon>Liliopsida</taxon>
        <taxon>Zingiberales</taxon>
        <taxon>Zingiberaceae</taxon>
        <taxon>Zingiber</taxon>
    </lineage>
</organism>
<dbReference type="GO" id="GO:0080162">
    <property type="term" value="P:endoplasmic reticulum to cytosol auxin transport"/>
    <property type="evidence" value="ECO:0007669"/>
    <property type="project" value="InterPro"/>
</dbReference>
<comment type="subcellular location">
    <subcellularLocation>
        <location evidence="1">Endoplasmic reticulum membrane</location>
        <topology evidence="1">Multi-pass membrane protein</topology>
    </subcellularLocation>
</comment>
<gene>
    <name evidence="10" type="ORF">ZIOFF_027872</name>
</gene>
<evidence type="ECO:0000313" key="10">
    <source>
        <dbReference type="EMBL" id="KAG6509865.1"/>
    </source>
</evidence>
<dbReference type="InterPro" id="IPR045033">
    <property type="entry name" value="PILS1/3/4/5/7"/>
</dbReference>
<evidence type="ECO:0000256" key="4">
    <source>
        <dbReference type="ARBA" id="ARBA00022989"/>
    </source>
</evidence>
<keyword evidence="11" id="KW-1185">Reference proteome</keyword>
<keyword evidence="5 9" id="KW-0472">Membrane</keyword>
<evidence type="ECO:0000256" key="2">
    <source>
        <dbReference type="ARBA" id="ARBA00022448"/>
    </source>
</evidence>
<feature type="transmembrane region" description="Helical" evidence="9">
    <location>
        <begin position="474"/>
        <end position="498"/>
    </location>
</feature>
<evidence type="ECO:0000256" key="8">
    <source>
        <dbReference type="ARBA" id="ARBA00025752"/>
    </source>
</evidence>
<feature type="transmembrane region" description="Helical" evidence="9">
    <location>
        <begin position="337"/>
        <end position="357"/>
    </location>
</feature>
<feature type="transmembrane region" description="Helical" evidence="9">
    <location>
        <begin position="86"/>
        <end position="111"/>
    </location>
</feature>
<feature type="transmembrane region" description="Helical" evidence="9">
    <location>
        <begin position="377"/>
        <end position="395"/>
    </location>
</feature>
<proteinExistence type="inferred from homology"/>
<dbReference type="PANTHER" id="PTHR31651:SF3">
    <property type="entry name" value="PROTEIN PIN-LIKES 7"/>
    <property type="match status" value="1"/>
</dbReference>
<evidence type="ECO:0000256" key="7">
    <source>
        <dbReference type="ARBA" id="ARBA00025100"/>
    </source>
</evidence>
<accession>A0A8J5H527</accession>
<feature type="transmembrane region" description="Helical" evidence="9">
    <location>
        <begin position="153"/>
        <end position="177"/>
    </location>
</feature>
<feature type="transmembrane region" description="Helical" evidence="9">
    <location>
        <begin position="230"/>
        <end position="251"/>
    </location>
</feature>
<dbReference type="PANTHER" id="PTHR31651">
    <property type="match status" value="1"/>
</dbReference>
<dbReference type="GO" id="GO:0005789">
    <property type="term" value="C:endoplasmic reticulum membrane"/>
    <property type="evidence" value="ECO:0007669"/>
    <property type="project" value="UniProtKB-SubCell"/>
</dbReference>
<dbReference type="InterPro" id="IPR004776">
    <property type="entry name" value="Mem_transp_PIN-like"/>
</dbReference>
<reference evidence="10 11" key="1">
    <citation type="submission" date="2020-08" db="EMBL/GenBank/DDBJ databases">
        <title>Plant Genome Project.</title>
        <authorList>
            <person name="Zhang R.-G."/>
        </authorList>
    </citation>
    <scope>NUCLEOTIDE SEQUENCE [LARGE SCALE GENOMIC DNA]</scope>
    <source>
        <tissue evidence="10">Rhizome</tissue>
    </source>
</reference>
<feature type="transmembrane region" description="Helical" evidence="9">
    <location>
        <begin position="189"/>
        <end position="210"/>
    </location>
</feature>
<dbReference type="Pfam" id="PF03547">
    <property type="entry name" value="Mem_trans"/>
    <property type="match status" value="1"/>
</dbReference>
<dbReference type="EMBL" id="JACMSC010000008">
    <property type="protein sequence ID" value="KAG6509865.1"/>
    <property type="molecule type" value="Genomic_DNA"/>
</dbReference>
<evidence type="ECO:0000256" key="9">
    <source>
        <dbReference type="SAM" id="Phobius"/>
    </source>
</evidence>